<dbReference type="Pfam" id="PF00753">
    <property type="entry name" value="Lactamase_B"/>
    <property type="match status" value="1"/>
</dbReference>
<name>A0A2S7UW95_9GAMM</name>
<dbReference type="InterPro" id="IPR001279">
    <property type="entry name" value="Metallo-B-lactamas"/>
</dbReference>
<evidence type="ECO:0000256" key="1">
    <source>
        <dbReference type="ARBA" id="ARBA00001947"/>
    </source>
</evidence>
<organism evidence="6 7">
    <name type="scientific">Psychrosphaera saromensis</name>
    <dbReference type="NCBI Taxonomy" id="716813"/>
    <lineage>
        <taxon>Bacteria</taxon>
        <taxon>Pseudomonadati</taxon>
        <taxon>Pseudomonadota</taxon>
        <taxon>Gammaproteobacteria</taxon>
        <taxon>Alteromonadales</taxon>
        <taxon>Pseudoalteromonadaceae</taxon>
        <taxon>Psychrosphaera</taxon>
    </lineage>
</organism>
<feature type="domain" description="Metallo-beta-lactamase" evidence="5">
    <location>
        <begin position="12"/>
        <end position="192"/>
    </location>
</feature>
<evidence type="ECO:0000313" key="7">
    <source>
        <dbReference type="Proteomes" id="UP000239007"/>
    </source>
</evidence>
<evidence type="ECO:0000259" key="5">
    <source>
        <dbReference type="SMART" id="SM00849"/>
    </source>
</evidence>
<keyword evidence="4" id="KW-0862">Zinc</keyword>
<reference evidence="6 7" key="1">
    <citation type="submission" date="2016-12" db="EMBL/GenBank/DDBJ databases">
        <title>Diversity of luminous bacteria.</title>
        <authorList>
            <person name="Yoshizawa S."/>
            <person name="Kogure K."/>
        </authorList>
    </citation>
    <scope>NUCLEOTIDE SEQUENCE [LARGE SCALE GENOMIC DNA]</scope>
    <source>
        <strain evidence="6 7">SA4-48</strain>
    </source>
</reference>
<evidence type="ECO:0000256" key="2">
    <source>
        <dbReference type="ARBA" id="ARBA00022723"/>
    </source>
</evidence>
<dbReference type="Gene3D" id="3.60.15.10">
    <property type="entry name" value="Ribonuclease Z/Hydroxyacylglutathione hydrolase-like"/>
    <property type="match status" value="1"/>
</dbReference>
<gene>
    <name evidence="6" type="ORF">BTO11_11490</name>
</gene>
<dbReference type="RefSeq" id="WP_105052727.1">
    <property type="nucleotide sequence ID" value="NZ_BMYG01000006.1"/>
</dbReference>
<dbReference type="InterPro" id="IPR036866">
    <property type="entry name" value="RibonucZ/Hydroxyglut_hydro"/>
</dbReference>
<evidence type="ECO:0000313" key="6">
    <source>
        <dbReference type="EMBL" id="PQJ54213.1"/>
    </source>
</evidence>
<dbReference type="EMBL" id="MSCH01000003">
    <property type="protein sequence ID" value="PQJ54213.1"/>
    <property type="molecule type" value="Genomic_DNA"/>
</dbReference>
<dbReference type="AlphaFoldDB" id="A0A2S7UW95"/>
<dbReference type="InterPro" id="IPR051453">
    <property type="entry name" value="MBL_Glyoxalase_II"/>
</dbReference>
<evidence type="ECO:0000256" key="4">
    <source>
        <dbReference type="ARBA" id="ARBA00022833"/>
    </source>
</evidence>
<protein>
    <recommendedName>
        <fullName evidence="5">Metallo-beta-lactamase domain-containing protein</fullName>
    </recommendedName>
</protein>
<comment type="caution">
    <text evidence="6">The sequence shown here is derived from an EMBL/GenBank/DDBJ whole genome shotgun (WGS) entry which is preliminary data.</text>
</comment>
<dbReference type="GO" id="GO:0016787">
    <property type="term" value="F:hydrolase activity"/>
    <property type="evidence" value="ECO:0007669"/>
    <property type="project" value="UniProtKB-KW"/>
</dbReference>
<keyword evidence="7" id="KW-1185">Reference proteome</keyword>
<evidence type="ECO:0000256" key="3">
    <source>
        <dbReference type="ARBA" id="ARBA00022801"/>
    </source>
</evidence>
<dbReference type="Proteomes" id="UP000239007">
    <property type="component" value="Unassembled WGS sequence"/>
</dbReference>
<dbReference type="SMART" id="SM00849">
    <property type="entry name" value="Lactamase_B"/>
    <property type="match status" value="1"/>
</dbReference>
<proteinExistence type="predicted"/>
<accession>A0A2S7UW95</accession>
<dbReference type="PANTHER" id="PTHR46233">
    <property type="entry name" value="HYDROXYACYLGLUTATHIONE HYDROLASE GLOC"/>
    <property type="match status" value="1"/>
</dbReference>
<keyword evidence="3" id="KW-0378">Hydrolase</keyword>
<dbReference type="PANTHER" id="PTHR46233:SF3">
    <property type="entry name" value="HYDROXYACYLGLUTATHIONE HYDROLASE GLOC"/>
    <property type="match status" value="1"/>
</dbReference>
<dbReference type="SUPFAM" id="SSF56281">
    <property type="entry name" value="Metallo-hydrolase/oxidoreductase"/>
    <property type="match status" value="1"/>
</dbReference>
<dbReference type="GO" id="GO:0046872">
    <property type="term" value="F:metal ion binding"/>
    <property type="evidence" value="ECO:0007669"/>
    <property type="project" value="UniProtKB-KW"/>
</dbReference>
<comment type="cofactor">
    <cofactor evidence="1">
        <name>Zn(2+)</name>
        <dbReference type="ChEBI" id="CHEBI:29105"/>
    </cofactor>
</comment>
<dbReference type="CDD" id="cd07737">
    <property type="entry name" value="YcbL-like_MBL-fold"/>
    <property type="match status" value="1"/>
</dbReference>
<dbReference type="OrthoDB" id="9802991at2"/>
<keyword evidence="2" id="KW-0479">Metal-binding</keyword>
<sequence>MKIDVIPVTAFQQNCSIIVCTHTNKAAIVDPGGEVDRIKARLIELNVEPEKILITHAHIDHAGGTKDLADALDLPIEGPEKEDQFWIDKLDDQSRMFQFPEAKPFVPTRWLKHDDTVTVGNLSFEVKHCPGHTPGHVIFINHQFKFIWVGDVLFKGSMGRTDFPRGDHQTLIDSIHASLLTLPDDYQFLSGHGPVSNIGHERTTNPYIINN</sequence>